<evidence type="ECO:0000256" key="2">
    <source>
        <dbReference type="ARBA" id="ARBA00007131"/>
    </source>
</evidence>
<dbReference type="PANTHER" id="PTHR47514">
    <property type="entry name" value="TRANSKETOLASE N-TERMINAL SECTION-RELATED"/>
    <property type="match status" value="1"/>
</dbReference>
<dbReference type="GO" id="GO:0046872">
    <property type="term" value="F:metal ion binding"/>
    <property type="evidence" value="ECO:0007669"/>
    <property type="project" value="UniProtKB-KW"/>
</dbReference>
<accession>A0A1I7GD30</accession>
<dbReference type="PROSITE" id="PS00801">
    <property type="entry name" value="TRANSKETOLASE_1"/>
    <property type="match status" value="1"/>
</dbReference>
<evidence type="ECO:0000313" key="9">
    <source>
        <dbReference type="Proteomes" id="UP000198817"/>
    </source>
</evidence>
<dbReference type="SUPFAM" id="SSF52518">
    <property type="entry name" value="Thiamin diphosphate-binding fold (THDP-binding)"/>
    <property type="match status" value="1"/>
</dbReference>
<keyword evidence="3" id="KW-0808">Transferase</keyword>
<dbReference type="Pfam" id="PF00456">
    <property type="entry name" value="Transketolase_N"/>
    <property type="match status" value="1"/>
</dbReference>
<reference evidence="8 9" key="1">
    <citation type="submission" date="2016-10" db="EMBL/GenBank/DDBJ databases">
        <authorList>
            <person name="de Groot N.N."/>
        </authorList>
    </citation>
    <scope>NUCLEOTIDE SEQUENCE [LARGE SCALE GENOMIC DNA]</scope>
    <source>
        <strain evidence="8 9">KHGC13</strain>
    </source>
</reference>
<evidence type="ECO:0000256" key="4">
    <source>
        <dbReference type="ARBA" id="ARBA00022723"/>
    </source>
</evidence>
<dbReference type="AlphaFoldDB" id="A0A1I7GD30"/>
<dbReference type="InterPro" id="IPR005474">
    <property type="entry name" value="Transketolase_N"/>
</dbReference>
<dbReference type="EMBL" id="FPBT01000006">
    <property type="protein sequence ID" value="SFU46379.1"/>
    <property type="molecule type" value="Genomic_DNA"/>
</dbReference>
<evidence type="ECO:0000256" key="6">
    <source>
        <dbReference type="SAM" id="MobiDB-lite"/>
    </source>
</evidence>
<gene>
    <name evidence="8" type="ORF">SAMN05216508_10631</name>
</gene>
<comment type="similarity">
    <text evidence="2">Belongs to the transketolase family.</text>
</comment>
<keyword evidence="5" id="KW-0786">Thiamine pyrophosphate</keyword>
<feature type="domain" description="Transketolase N-terminal" evidence="7">
    <location>
        <begin position="11"/>
        <end position="272"/>
    </location>
</feature>
<evidence type="ECO:0000256" key="1">
    <source>
        <dbReference type="ARBA" id="ARBA00001964"/>
    </source>
</evidence>
<sequence length="275" mass="29963">MQRENIEYYEKIAAQLRIDAVKAVYHAGSGHPGGSLSAADIVTALYFGEMNIDPENPEMEGRDKFVLSKGHAAPIQYAALAERGYFPVEKMMSLRKLGSKFQGHANMHYVPGVEMSTGSLGQGISASVGMALAGKMDHSDGRIYTLLGDGELQEGIVWEAAMAAAHYQLDNLTAIVDWNGLQIDGRNDDVMKVTPIDEKFRAFGWNAIMIDGHDFRQIFDALDEAKATKGQPTVIVAKTVKGKGVDFMEDQAGWHGKAPSEEEAKSAVKQLGGEW</sequence>
<proteinExistence type="inferred from homology"/>
<dbReference type="OrthoDB" id="8732661at2"/>
<feature type="region of interest" description="Disordered" evidence="6">
    <location>
        <begin position="253"/>
        <end position="275"/>
    </location>
</feature>
<dbReference type="Gene3D" id="3.40.50.970">
    <property type="match status" value="1"/>
</dbReference>
<organism evidence="8 9">
    <name type="scientific">Eubacterium pyruvativorans</name>
    <dbReference type="NCBI Taxonomy" id="155865"/>
    <lineage>
        <taxon>Bacteria</taxon>
        <taxon>Bacillati</taxon>
        <taxon>Bacillota</taxon>
        <taxon>Clostridia</taxon>
        <taxon>Eubacteriales</taxon>
        <taxon>Eubacteriaceae</taxon>
        <taxon>Eubacterium</taxon>
    </lineage>
</organism>
<evidence type="ECO:0000256" key="3">
    <source>
        <dbReference type="ARBA" id="ARBA00022679"/>
    </source>
</evidence>
<dbReference type="PANTHER" id="PTHR47514:SF1">
    <property type="entry name" value="TRANSKETOLASE N-TERMINAL SECTION-RELATED"/>
    <property type="match status" value="1"/>
</dbReference>
<keyword evidence="4" id="KW-0479">Metal-binding</keyword>
<comment type="cofactor">
    <cofactor evidence="1">
        <name>thiamine diphosphate</name>
        <dbReference type="ChEBI" id="CHEBI:58937"/>
    </cofactor>
</comment>
<dbReference type="STRING" id="155865.SAMN05216515_10731"/>
<dbReference type="GO" id="GO:0016740">
    <property type="term" value="F:transferase activity"/>
    <property type="evidence" value="ECO:0007669"/>
    <property type="project" value="UniProtKB-KW"/>
</dbReference>
<keyword evidence="9" id="KW-1185">Reference proteome</keyword>
<name>A0A1I7GD30_9FIRM</name>
<dbReference type="InterPro" id="IPR049557">
    <property type="entry name" value="Transketolase_CS"/>
</dbReference>
<evidence type="ECO:0000256" key="5">
    <source>
        <dbReference type="ARBA" id="ARBA00023052"/>
    </source>
</evidence>
<evidence type="ECO:0000313" key="8">
    <source>
        <dbReference type="EMBL" id="SFU46379.1"/>
    </source>
</evidence>
<protein>
    <submittedName>
        <fullName evidence="8">Transketolase</fullName>
    </submittedName>
</protein>
<dbReference type="InterPro" id="IPR029061">
    <property type="entry name" value="THDP-binding"/>
</dbReference>
<evidence type="ECO:0000259" key="7">
    <source>
        <dbReference type="Pfam" id="PF00456"/>
    </source>
</evidence>
<dbReference type="Proteomes" id="UP000198817">
    <property type="component" value="Unassembled WGS sequence"/>
</dbReference>
<dbReference type="CDD" id="cd02012">
    <property type="entry name" value="TPP_TK"/>
    <property type="match status" value="1"/>
</dbReference>
<dbReference type="RefSeq" id="WP_090470677.1">
    <property type="nucleotide sequence ID" value="NZ_FOWF01000007.1"/>
</dbReference>